<gene>
    <name evidence="2" type="ORF">KIPB_006801</name>
</gene>
<feature type="region of interest" description="Disordered" evidence="1">
    <location>
        <begin position="1"/>
        <end position="30"/>
    </location>
</feature>
<feature type="region of interest" description="Disordered" evidence="1">
    <location>
        <begin position="73"/>
        <end position="121"/>
    </location>
</feature>
<accession>A0A9K3GK11</accession>
<name>A0A9K3GK11_9EUKA</name>
<reference evidence="2 3" key="1">
    <citation type="journal article" date="2018" name="PLoS ONE">
        <title>The draft genome of Kipferlia bialata reveals reductive genome evolution in fornicate parasites.</title>
        <authorList>
            <person name="Tanifuji G."/>
            <person name="Takabayashi S."/>
            <person name="Kume K."/>
            <person name="Takagi M."/>
            <person name="Nakayama T."/>
            <person name="Kamikawa R."/>
            <person name="Inagaki Y."/>
            <person name="Hashimoto T."/>
        </authorList>
    </citation>
    <scope>NUCLEOTIDE SEQUENCE [LARGE SCALE GENOMIC DNA]</scope>
    <source>
        <strain evidence="2">NY0173</strain>
    </source>
</reference>
<feature type="compositionally biased region" description="Basic and acidic residues" evidence="1">
    <location>
        <begin position="111"/>
        <end position="121"/>
    </location>
</feature>
<comment type="caution">
    <text evidence="2">The sequence shown here is derived from an EMBL/GenBank/DDBJ whole genome shotgun (WGS) entry which is preliminary data.</text>
</comment>
<dbReference type="AlphaFoldDB" id="A0A9K3GK11"/>
<evidence type="ECO:0000313" key="2">
    <source>
        <dbReference type="EMBL" id="GIQ85170.1"/>
    </source>
</evidence>
<evidence type="ECO:0000313" key="3">
    <source>
        <dbReference type="Proteomes" id="UP000265618"/>
    </source>
</evidence>
<protein>
    <submittedName>
        <fullName evidence="2">Uncharacterized protein</fullName>
    </submittedName>
</protein>
<organism evidence="2 3">
    <name type="scientific">Kipferlia bialata</name>
    <dbReference type="NCBI Taxonomy" id="797122"/>
    <lineage>
        <taxon>Eukaryota</taxon>
        <taxon>Metamonada</taxon>
        <taxon>Carpediemonas-like organisms</taxon>
        <taxon>Kipferlia</taxon>
    </lineage>
</organism>
<sequence length="153" mass="16436">MADRHMPESGEFMYALGTSSPPGDGQGERDRLLSLGEEVPVAADIPVYMVPTLEVERESISAVPEVVKVDAKSYPVPPYEPLDEGRGREGDVGEEEYPDGRPPVEGETERDEPRNVKSESEAARCCVAFSLELAGELIGAFLCGLLEAALSGI</sequence>
<evidence type="ECO:0000256" key="1">
    <source>
        <dbReference type="SAM" id="MobiDB-lite"/>
    </source>
</evidence>
<proteinExistence type="predicted"/>
<dbReference type="EMBL" id="BDIP01001803">
    <property type="protein sequence ID" value="GIQ85170.1"/>
    <property type="molecule type" value="Genomic_DNA"/>
</dbReference>
<keyword evidence="3" id="KW-1185">Reference proteome</keyword>
<dbReference type="Proteomes" id="UP000265618">
    <property type="component" value="Unassembled WGS sequence"/>
</dbReference>